<evidence type="ECO:0000313" key="2">
    <source>
        <dbReference type="EMBL" id="CAG4884835.1"/>
    </source>
</evidence>
<dbReference type="Pfam" id="PF08895">
    <property type="entry name" value="DUF1840"/>
    <property type="match status" value="1"/>
</dbReference>
<evidence type="ECO:0008006" key="4">
    <source>
        <dbReference type="Google" id="ProtNLM"/>
    </source>
</evidence>
<comment type="caution">
    <text evidence="2">The sequence shown here is derived from an EMBL/GenBank/DDBJ whole genome shotgun (WGS) entry which is preliminary data.</text>
</comment>
<keyword evidence="3" id="KW-1185">Reference proteome</keyword>
<dbReference type="EMBL" id="CAJQUM010000001">
    <property type="protein sequence ID" value="CAG4884835.1"/>
    <property type="molecule type" value="Genomic_DNA"/>
</dbReference>
<dbReference type="RefSeq" id="WP_220636642.1">
    <property type="nucleotide sequence ID" value="NZ_CAJQUM010000001.1"/>
</dbReference>
<evidence type="ECO:0000256" key="1">
    <source>
        <dbReference type="SAM" id="MobiDB-lite"/>
    </source>
</evidence>
<proteinExistence type="predicted"/>
<dbReference type="Proteomes" id="UP000742786">
    <property type="component" value="Unassembled WGS sequence"/>
</dbReference>
<reference evidence="2" key="1">
    <citation type="submission" date="2021-04" db="EMBL/GenBank/DDBJ databases">
        <authorList>
            <person name="Hornung B."/>
        </authorList>
    </citation>
    <scope>NUCLEOTIDE SEQUENCE</scope>
    <source>
        <strain evidence="2">G5G6</strain>
    </source>
</reference>
<dbReference type="InterPro" id="IPR014991">
    <property type="entry name" value="DUF1840"/>
</dbReference>
<gene>
    <name evidence="2" type="ORF">GTOL_12718</name>
</gene>
<accession>A0A916J7Y3</accession>
<dbReference type="AlphaFoldDB" id="A0A916J7Y3"/>
<protein>
    <recommendedName>
        <fullName evidence="4">DUF1840 domain-containing protein</fullName>
    </recommendedName>
</protein>
<name>A0A916J7Y3_9PROT</name>
<sequence>MIVTFKSPAAGDVIMFADVAHLMMEIMGKDATATGIVTIEQLPAAIARLRAAVVADKARRANLADEDPPHNEATEDGDKHDHVSLAQRAVPLLELLEWSLKKNKPVTWGV</sequence>
<evidence type="ECO:0000313" key="3">
    <source>
        <dbReference type="Proteomes" id="UP000742786"/>
    </source>
</evidence>
<feature type="region of interest" description="Disordered" evidence="1">
    <location>
        <begin position="60"/>
        <end position="81"/>
    </location>
</feature>
<organism evidence="2 3">
    <name type="scientific">Georgfuchsia toluolica</name>
    <dbReference type="NCBI Taxonomy" id="424218"/>
    <lineage>
        <taxon>Bacteria</taxon>
        <taxon>Pseudomonadati</taxon>
        <taxon>Pseudomonadota</taxon>
        <taxon>Betaproteobacteria</taxon>
        <taxon>Nitrosomonadales</taxon>
        <taxon>Sterolibacteriaceae</taxon>
        <taxon>Georgfuchsia</taxon>
    </lineage>
</organism>